<sequence>MEKLKTLKGRLKENLKKICKNKEDLKTWLEILLLLTPIFVLMLTTFEKLNFTNFYMIPSEYKELDIYRVLKKIVLAFIILTLYYNCFFLEITTSIKDLKNIILFLKRKSIKNKNRKKIIRGIKSFSLFFSLLYVVLIGGLLGIFYYFILADSLTHFFSEKIQAIALKLSKEFYEKTFHFFIILNSVLFLFYRFSTKYLKKFFKLLIVILGVILFIYIFKDIFNESEWKRSYELLIDNEKIEVVLSKKDGKLIVADGEITENNGLETLIIDTKKYKIKNSDGLTLEYRNFSKIEIKSNKNDK</sequence>
<dbReference type="RefSeq" id="WP_115268563.1">
    <property type="nucleotide sequence ID" value="NZ_UGGU01000003.1"/>
</dbReference>
<accession>A0A377GVE4</accession>
<feature type="transmembrane region" description="Helical" evidence="1">
    <location>
        <begin position="27"/>
        <end position="46"/>
    </location>
</feature>
<evidence type="ECO:0000256" key="1">
    <source>
        <dbReference type="SAM" id="Phobius"/>
    </source>
</evidence>
<reference evidence="2 3" key="1">
    <citation type="submission" date="2018-06" db="EMBL/GenBank/DDBJ databases">
        <authorList>
            <consortium name="Pathogen Informatics"/>
            <person name="Doyle S."/>
        </authorList>
    </citation>
    <scope>NUCLEOTIDE SEQUENCE [LARGE SCALE GENOMIC DNA]</scope>
    <source>
        <strain evidence="2 3">NCTC10723</strain>
    </source>
</reference>
<dbReference type="AlphaFoldDB" id="A0A377GVE4"/>
<keyword evidence="1" id="KW-1133">Transmembrane helix</keyword>
<gene>
    <name evidence="2" type="ORF">NCTC10723_00243</name>
</gene>
<feature type="transmembrane region" description="Helical" evidence="1">
    <location>
        <begin position="125"/>
        <end position="148"/>
    </location>
</feature>
<feature type="transmembrane region" description="Helical" evidence="1">
    <location>
        <begin position="176"/>
        <end position="194"/>
    </location>
</feature>
<dbReference type="EMBL" id="UGGU01000003">
    <property type="protein sequence ID" value="STO30813.1"/>
    <property type="molecule type" value="Genomic_DNA"/>
</dbReference>
<keyword evidence="3" id="KW-1185">Reference proteome</keyword>
<evidence type="ECO:0000313" key="2">
    <source>
        <dbReference type="EMBL" id="STO30813.1"/>
    </source>
</evidence>
<keyword evidence="1" id="KW-0472">Membrane</keyword>
<proteinExistence type="predicted"/>
<dbReference type="Proteomes" id="UP000255328">
    <property type="component" value="Unassembled WGS sequence"/>
</dbReference>
<feature type="transmembrane region" description="Helical" evidence="1">
    <location>
        <begin position="201"/>
        <end position="218"/>
    </location>
</feature>
<feature type="transmembrane region" description="Helical" evidence="1">
    <location>
        <begin position="66"/>
        <end position="89"/>
    </location>
</feature>
<organism evidence="2 3">
    <name type="scientific">Fusobacterium necrogenes</name>
    <dbReference type="NCBI Taxonomy" id="858"/>
    <lineage>
        <taxon>Bacteria</taxon>
        <taxon>Fusobacteriati</taxon>
        <taxon>Fusobacteriota</taxon>
        <taxon>Fusobacteriia</taxon>
        <taxon>Fusobacteriales</taxon>
        <taxon>Fusobacteriaceae</taxon>
        <taxon>Fusobacterium</taxon>
    </lineage>
</organism>
<keyword evidence="1" id="KW-0812">Transmembrane</keyword>
<evidence type="ECO:0000313" key="3">
    <source>
        <dbReference type="Proteomes" id="UP000255328"/>
    </source>
</evidence>
<name>A0A377GVE4_9FUSO</name>
<protein>
    <submittedName>
        <fullName evidence="2">Uncharacterized protein</fullName>
    </submittedName>
</protein>